<evidence type="ECO:0000256" key="1">
    <source>
        <dbReference type="ARBA" id="ARBA00004141"/>
    </source>
</evidence>
<dbReference type="RefSeq" id="XP_062698853.1">
    <property type="nucleotide sequence ID" value="XM_062842869.1"/>
</dbReference>
<dbReference type="GeneID" id="109426935"/>
<evidence type="ECO:0000313" key="17">
    <source>
        <dbReference type="Proteomes" id="UP000069940"/>
    </source>
</evidence>
<dbReference type="PROSITE" id="PS50267">
    <property type="entry name" value="NA_NEUROTRAN_SYMP_3"/>
    <property type="match status" value="1"/>
</dbReference>
<evidence type="ECO:0000313" key="16">
    <source>
        <dbReference type="EnsemblMetazoa" id="AALFPA23_017309.P25246"/>
    </source>
</evidence>
<dbReference type="PANTHER" id="PTHR11616">
    <property type="entry name" value="SODIUM/CHLORIDE DEPENDENT TRANSPORTER"/>
    <property type="match status" value="1"/>
</dbReference>
<organism evidence="16 17">
    <name type="scientific">Aedes albopictus</name>
    <name type="common">Asian tiger mosquito</name>
    <name type="synonym">Stegomyia albopicta</name>
    <dbReference type="NCBI Taxonomy" id="7160"/>
    <lineage>
        <taxon>Eukaryota</taxon>
        <taxon>Metazoa</taxon>
        <taxon>Ecdysozoa</taxon>
        <taxon>Arthropoda</taxon>
        <taxon>Hexapoda</taxon>
        <taxon>Insecta</taxon>
        <taxon>Pterygota</taxon>
        <taxon>Neoptera</taxon>
        <taxon>Endopterygota</taxon>
        <taxon>Diptera</taxon>
        <taxon>Nematocera</taxon>
        <taxon>Culicoidea</taxon>
        <taxon>Culicidae</taxon>
        <taxon>Culicinae</taxon>
        <taxon>Aedini</taxon>
        <taxon>Aedes</taxon>
        <taxon>Stegomyia</taxon>
    </lineage>
</organism>
<keyword evidence="12" id="KW-0739">Sodium transport</keyword>
<keyword evidence="10 15" id="KW-0472">Membrane</keyword>
<feature type="transmembrane region" description="Helical" evidence="15">
    <location>
        <begin position="222"/>
        <end position="249"/>
    </location>
</feature>
<feature type="transmembrane region" description="Helical" evidence="15">
    <location>
        <begin position="428"/>
        <end position="450"/>
    </location>
</feature>
<dbReference type="Proteomes" id="UP000069940">
    <property type="component" value="Unassembled WGS sequence"/>
</dbReference>
<reference evidence="17" key="1">
    <citation type="journal article" date="2015" name="Proc. Natl. Acad. Sci. U.S.A.">
        <title>Genome sequence of the Asian Tiger mosquito, Aedes albopictus, reveals insights into its biology, genetics, and evolution.</title>
        <authorList>
            <person name="Chen X.G."/>
            <person name="Jiang X."/>
            <person name="Gu J."/>
            <person name="Xu M."/>
            <person name="Wu Y."/>
            <person name="Deng Y."/>
            <person name="Zhang C."/>
            <person name="Bonizzoni M."/>
            <person name="Dermauw W."/>
            <person name="Vontas J."/>
            <person name="Armbruster P."/>
            <person name="Huang X."/>
            <person name="Yang Y."/>
            <person name="Zhang H."/>
            <person name="He W."/>
            <person name="Peng H."/>
            <person name="Liu Y."/>
            <person name="Wu K."/>
            <person name="Chen J."/>
            <person name="Lirakis M."/>
            <person name="Topalis P."/>
            <person name="Van Leeuwen T."/>
            <person name="Hall A.B."/>
            <person name="Jiang X."/>
            <person name="Thorpe C."/>
            <person name="Mueller R.L."/>
            <person name="Sun C."/>
            <person name="Waterhouse R.M."/>
            <person name="Yan G."/>
            <person name="Tu Z.J."/>
            <person name="Fang X."/>
            <person name="James A.A."/>
        </authorList>
    </citation>
    <scope>NUCLEOTIDE SEQUENCE [LARGE SCALE GENOMIC DNA]</scope>
    <source>
        <strain evidence="17">Foshan</strain>
    </source>
</reference>
<evidence type="ECO:0000256" key="13">
    <source>
        <dbReference type="ARBA" id="ARBA00037785"/>
    </source>
</evidence>
<feature type="transmembrane region" description="Helical" evidence="15">
    <location>
        <begin position="186"/>
        <end position="210"/>
    </location>
</feature>
<evidence type="ECO:0000256" key="15">
    <source>
        <dbReference type="SAM" id="Phobius"/>
    </source>
</evidence>
<reference evidence="16" key="2">
    <citation type="submission" date="2025-05" db="UniProtKB">
        <authorList>
            <consortium name="EnsemblMetazoa"/>
        </authorList>
    </citation>
    <scope>IDENTIFICATION</scope>
    <source>
        <strain evidence="16">Foshan</strain>
    </source>
</reference>
<evidence type="ECO:0000256" key="7">
    <source>
        <dbReference type="ARBA" id="ARBA00022989"/>
    </source>
</evidence>
<keyword evidence="9" id="KW-0406">Ion transport</keyword>
<keyword evidence="8" id="KW-0915">Sodium</keyword>
<evidence type="ECO:0000256" key="8">
    <source>
        <dbReference type="ARBA" id="ARBA00023053"/>
    </source>
</evidence>
<dbReference type="PRINTS" id="PR00176">
    <property type="entry name" value="NANEUSMPORT"/>
</dbReference>
<evidence type="ECO:0000256" key="6">
    <source>
        <dbReference type="ARBA" id="ARBA00022970"/>
    </source>
</evidence>
<feature type="transmembrane region" description="Helical" evidence="15">
    <location>
        <begin position="351"/>
        <end position="375"/>
    </location>
</feature>
<keyword evidence="17" id="KW-1185">Reference proteome</keyword>
<dbReference type="EnsemblMetazoa" id="AALFPA23_017309.R25246">
    <property type="protein sequence ID" value="AALFPA23_017309.P25246"/>
    <property type="gene ID" value="AALFPA23_017309"/>
</dbReference>
<feature type="transmembrane region" description="Helical" evidence="15">
    <location>
        <begin position="30"/>
        <end position="51"/>
    </location>
</feature>
<feature type="transmembrane region" description="Helical" evidence="15">
    <location>
        <begin position="319"/>
        <end position="339"/>
    </location>
</feature>
<evidence type="ECO:0000256" key="3">
    <source>
        <dbReference type="ARBA" id="ARBA00022448"/>
    </source>
</evidence>
<comment type="function">
    <text evidence="13">Unusual broad substrate spectrum amino acid:sodium cotransporter that promotes absorption of the D isomers of essential amino acids. Neutral amino acids are the preferred substrates, especially methionine and phenylalanine.</text>
</comment>
<feature type="transmembrane region" description="Helical" evidence="15">
    <location>
        <begin position="143"/>
        <end position="166"/>
    </location>
</feature>
<dbReference type="SUPFAM" id="SSF161070">
    <property type="entry name" value="SNF-like"/>
    <property type="match status" value="1"/>
</dbReference>
<evidence type="ECO:0000256" key="10">
    <source>
        <dbReference type="ARBA" id="ARBA00023136"/>
    </source>
</evidence>
<evidence type="ECO:0000256" key="11">
    <source>
        <dbReference type="ARBA" id="ARBA00023180"/>
    </source>
</evidence>
<feature type="transmembrane region" description="Helical" evidence="15">
    <location>
        <begin position="396"/>
        <end position="416"/>
    </location>
</feature>
<proteinExistence type="inferred from homology"/>
<dbReference type="Pfam" id="PF00209">
    <property type="entry name" value="SNF"/>
    <property type="match status" value="1"/>
</dbReference>
<name>A0ABM1ZCX0_AEDAL</name>
<accession>A0ABM1ZCX0</accession>
<keyword evidence="6" id="KW-0029">Amino-acid transport</keyword>
<protein>
    <recommendedName>
        <fullName evidence="14">Sodium-dependent nutrient amino acid transporter 1</fullName>
    </recommendedName>
</protein>
<dbReference type="InterPro" id="IPR037272">
    <property type="entry name" value="SNS_sf"/>
</dbReference>
<dbReference type="InterPro" id="IPR000175">
    <property type="entry name" value="Na/ntran_symport"/>
</dbReference>
<keyword evidence="3" id="KW-0813">Transport</keyword>
<evidence type="ECO:0000256" key="2">
    <source>
        <dbReference type="ARBA" id="ARBA00006459"/>
    </source>
</evidence>
<keyword evidence="4 15" id="KW-0812">Transmembrane</keyword>
<evidence type="ECO:0000256" key="14">
    <source>
        <dbReference type="ARBA" id="ARBA00040215"/>
    </source>
</evidence>
<keyword evidence="5" id="KW-0769">Symport</keyword>
<comment type="similarity">
    <text evidence="2">Belongs to the sodium:neurotransmitter symporter (SNF) (TC 2.A.22) family.</text>
</comment>
<evidence type="ECO:0000256" key="5">
    <source>
        <dbReference type="ARBA" id="ARBA00022847"/>
    </source>
</evidence>
<sequence>MVVGQFSSRGCVKVFDLCPLMRGVGVGQTITMFTIVGYYAALLSLAMRYFVDSFQYTLPWSECRSDWDCVDSSKASIHISNSTTTKPSAEFYFTKTVTEQFSDLENGIGIPNYQLVLCLLVSWVLITVLVIKGIKSSGKASYFLAIFPYVILFGLLVRAVTLDGAFDGIRYLITPQWDKLLDTEVWYEAVSQCFFSLTVGLGAVIVYSSFNSFSNNIYRDAMIISWLDTFTSMLSGVIVFGVVGNVAYITKKNVTDVMKGGPELTFVVYPDAIAKMPTWPNFFAVMFFLMFILLGLGSNMGIVTTILTSIKDRYPGVKIWKVVIAIAVAGFCCGLVYISPGGFYVLDVVDYYGVTFPTLVLVVLEAFTFCWLYGVNRICMDIKFMLGIKTGIFWRICWGFLTLSILITITCMQVFKYKAKKVPHGYNVFGWCLFGVTVLQVVGWAIYATARQPQSSFGSKLCNALKPTDDWGPESEQVKRNYNVTVAKRKTKRSRIKTLRARVFKNVSK</sequence>
<keyword evidence="11" id="KW-0325">Glycoprotein</keyword>
<dbReference type="CDD" id="cd10324">
    <property type="entry name" value="SLC6sbd"/>
    <property type="match status" value="1"/>
</dbReference>
<comment type="subcellular location">
    <subcellularLocation>
        <location evidence="1">Membrane</location>
        <topology evidence="1">Multi-pass membrane protein</topology>
    </subcellularLocation>
</comment>
<keyword evidence="7 15" id="KW-1133">Transmembrane helix</keyword>
<dbReference type="PANTHER" id="PTHR11616:SF321">
    <property type="entry name" value="SODIUM-DEPENDENT NUTRIENT AMINO ACID TRANSPORTER 1-RELATED"/>
    <property type="match status" value="1"/>
</dbReference>
<feature type="transmembrane region" description="Helical" evidence="15">
    <location>
        <begin position="113"/>
        <end position="131"/>
    </location>
</feature>
<evidence type="ECO:0000256" key="4">
    <source>
        <dbReference type="ARBA" id="ARBA00022692"/>
    </source>
</evidence>
<feature type="transmembrane region" description="Helical" evidence="15">
    <location>
        <begin position="282"/>
        <end position="307"/>
    </location>
</feature>
<evidence type="ECO:0000256" key="9">
    <source>
        <dbReference type="ARBA" id="ARBA00023065"/>
    </source>
</evidence>
<evidence type="ECO:0000256" key="12">
    <source>
        <dbReference type="ARBA" id="ARBA00023201"/>
    </source>
</evidence>